<dbReference type="InterPro" id="IPR025724">
    <property type="entry name" value="GAG-pre-integrase_dom"/>
</dbReference>
<dbReference type="PROSITE" id="PS50994">
    <property type="entry name" value="INTEGRASE"/>
    <property type="match status" value="1"/>
</dbReference>
<evidence type="ECO:0000313" key="4">
    <source>
        <dbReference type="RefSeq" id="XP_010473846.1"/>
    </source>
</evidence>
<organism evidence="3 4">
    <name type="scientific">Camelina sativa</name>
    <name type="common">False flax</name>
    <name type="synonym">Myagrum sativum</name>
    <dbReference type="NCBI Taxonomy" id="90675"/>
    <lineage>
        <taxon>Eukaryota</taxon>
        <taxon>Viridiplantae</taxon>
        <taxon>Streptophyta</taxon>
        <taxon>Embryophyta</taxon>
        <taxon>Tracheophyta</taxon>
        <taxon>Spermatophyta</taxon>
        <taxon>Magnoliopsida</taxon>
        <taxon>eudicotyledons</taxon>
        <taxon>Gunneridae</taxon>
        <taxon>Pentapetalae</taxon>
        <taxon>rosids</taxon>
        <taxon>malvids</taxon>
        <taxon>Brassicales</taxon>
        <taxon>Brassicaceae</taxon>
        <taxon>Camelineae</taxon>
        <taxon>Camelina</taxon>
    </lineage>
</organism>
<dbReference type="Pfam" id="PF25597">
    <property type="entry name" value="SH3_retrovirus"/>
    <property type="match status" value="1"/>
</dbReference>
<feature type="region of interest" description="Disordered" evidence="1">
    <location>
        <begin position="1"/>
        <end position="30"/>
    </location>
</feature>
<dbReference type="InterPro" id="IPR036397">
    <property type="entry name" value="RNaseH_sf"/>
</dbReference>
<proteinExistence type="predicted"/>
<dbReference type="Proteomes" id="UP000694864">
    <property type="component" value="Chromosome 16"/>
</dbReference>
<evidence type="ECO:0000259" key="2">
    <source>
        <dbReference type="PROSITE" id="PS50994"/>
    </source>
</evidence>
<dbReference type="GeneID" id="104753269"/>
<dbReference type="InterPro" id="IPR039537">
    <property type="entry name" value="Retrotran_Ty1/copia-like"/>
</dbReference>
<protein>
    <submittedName>
        <fullName evidence="4">Uncharacterized protein LOC104753269</fullName>
    </submittedName>
</protein>
<sequence>MTTTNDGSTPPMNSTLNPNPTATTTSTITTTEGTNYDEWSCGMKTALYSQKKFGFLNGVIPRPDEGSPDLEDWWTIQALLVSWIKMSIDPVLRSNISHRDVAKDLWDHLKKRFSVTNGPRVQQIKADLAGCKQRGLTIEAYFGKLTRIWDSMVSYRPLRLCKCECDLGTLQERDREEDKVHQFLFGRDDTLYRTVRSSLVSRIPIQPLEEVYNIVRQEEYLLRNDANSREETTEVSAFAVQAVQSVRRDEHDKHVVCTHFNRIVHSSKSCYGIIGYPKWWGNRPRTRASPSQGRGCGGSHGSMGRGRAMTFANAVQVATPTSSANANYVVTDNDHDKVEVSDAQWRAIKNLLNAGKPNESEKLTSTCFLPFWILDTGASHHLTSRLDILTDVRDMAPVGVVLADDRERILVKEGSSELISLSQLMDENQCVVQLADHFLVVQDRALRTVTGVGKRLGGTFHFRSLEYAASVVIRDEKSFELWHNRMGHPVAKVVGLLPGVSLNNSSTFLNKACDTCLRAKQTRLSFPISENKTTKIFELIHCDLWGPYRTPTYSGARFFLTIVDDYSRGVWIHLLNDKSEAPTQLQNFLAMTTRQFNTPVQKIHSDNGSEFVCLRDFFKSLGIIHETSCVGTPQQNGRAERKHRHILKIARALRTPSSVLQGSTPYERLYKAKPSYAHLRVFGSLCYAHDQSHKGDKFASRSRRCVFMGYPYGKKGWRLYDLEKAQFFVSRDVVFSETEFPYAFVHADEPEEEVDMSPYLTSLFHKEEDANQVGRSQAPNLVGPVTYDPPVIGHVPNPPVIGPVPNPTFIGPLPNPSPLPFPSCDHRDTMATIHQDTRRHTDVPATKTQPSVVASVPMEPERLGRGHRQKTRSVKLKDFVVNTSYNSTTSTDASTSHYPVANYVDCE</sequence>
<dbReference type="InterPro" id="IPR012337">
    <property type="entry name" value="RNaseH-like_sf"/>
</dbReference>
<gene>
    <name evidence="4" type="primary">LOC104753269</name>
</gene>
<keyword evidence="3" id="KW-1185">Reference proteome</keyword>
<feature type="compositionally biased region" description="Low complexity" evidence="1">
    <location>
        <begin position="13"/>
        <end position="30"/>
    </location>
</feature>
<dbReference type="SUPFAM" id="SSF53098">
    <property type="entry name" value="Ribonuclease H-like"/>
    <property type="match status" value="1"/>
</dbReference>
<dbReference type="Pfam" id="PF13976">
    <property type="entry name" value="gag_pre-integrs"/>
    <property type="match status" value="1"/>
</dbReference>
<dbReference type="RefSeq" id="XP_010473846.1">
    <property type="nucleotide sequence ID" value="XM_010475544.1"/>
</dbReference>
<accession>A0ABM0WNW0</accession>
<dbReference type="PANTHER" id="PTHR42648">
    <property type="entry name" value="TRANSPOSASE, PUTATIVE-RELATED"/>
    <property type="match status" value="1"/>
</dbReference>
<reference evidence="3" key="1">
    <citation type="journal article" date="2014" name="Nat. Commun.">
        <title>The emerging biofuel crop Camelina sativa retains a highly undifferentiated hexaploid genome structure.</title>
        <authorList>
            <person name="Kagale S."/>
            <person name="Koh C."/>
            <person name="Nixon J."/>
            <person name="Bollina V."/>
            <person name="Clarke W.E."/>
            <person name="Tuteja R."/>
            <person name="Spillane C."/>
            <person name="Robinson S.J."/>
            <person name="Links M.G."/>
            <person name="Clarke C."/>
            <person name="Higgins E.E."/>
            <person name="Huebert T."/>
            <person name="Sharpe A.G."/>
            <person name="Parkin I.A."/>
        </authorList>
    </citation>
    <scope>NUCLEOTIDE SEQUENCE [LARGE SCALE GENOMIC DNA]</scope>
    <source>
        <strain evidence="3">cv. DH55</strain>
    </source>
</reference>
<dbReference type="Pfam" id="PF14244">
    <property type="entry name" value="Retrotran_gag_3"/>
    <property type="match status" value="1"/>
</dbReference>
<dbReference type="PANTHER" id="PTHR42648:SF31">
    <property type="entry name" value="RNA-DIRECTED DNA POLYMERASE"/>
    <property type="match status" value="1"/>
</dbReference>
<dbReference type="InterPro" id="IPR029472">
    <property type="entry name" value="Copia-like_N"/>
</dbReference>
<feature type="domain" description="Integrase catalytic" evidence="2">
    <location>
        <begin position="523"/>
        <end position="646"/>
    </location>
</feature>
<reference evidence="4" key="2">
    <citation type="submission" date="2025-08" db="UniProtKB">
        <authorList>
            <consortium name="RefSeq"/>
        </authorList>
    </citation>
    <scope>IDENTIFICATION</scope>
    <source>
        <tissue evidence="4">Leaf</tissue>
    </source>
</reference>
<dbReference type="InterPro" id="IPR057670">
    <property type="entry name" value="SH3_retrovirus"/>
</dbReference>
<name>A0ABM0WNW0_CAMSA</name>
<evidence type="ECO:0000313" key="3">
    <source>
        <dbReference type="Proteomes" id="UP000694864"/>
    </source>
</evidence>
<evidence type="ECO:0000256" key="1">
    <source>
        <dbReference type="SAM" id="MobiDB-lite"/>
    </source>
</evidence>
<dbReference type="Gene3D" id="3.30.420.10">
    <property type="entry name" value="Ribonuclease H-like superfamily/Ribonuclease H"/>
    <property type="match status" value="1"/>
</dbReference>
<dbReference type="Pfam" id="PF00665">
    <property type="entry name" value="rve"/>
    <property type="match status" value="1"/>
</dbReference>
<dbReference type="InterPro" id="IPR001584">
    <property type="entry name" value="Integrase_cat-core"/>
</dbReference>
<feature type="compositionally biased region" description="Polar residues" evidence="1">
    <location>
        <begin position="1"/>
        <end position="12"/>
    </location>
</feature>